<organism evidence="3 4">
    <name type="scientific">Arenimonas malthae CC-JY-1</name>
    <dbReference type="NCBI Taxonomy" id="1384054"/>
    <lineage>
        <taxon>Bacteria</taxon>
        <taxon>Pseudomonadati</taxon>
        <taxon>Pseudomonadota</taxon>
        <taxon>Gammaproteobacteria</taxon>
        <taxon>Lysobacterales</taxon>
        <taxon>Lysobacteraceae</taxon>
        <taxon>Arenimonas</taxon>
    </lineage>
</organism>
<dbReference type="Gene3D" id="2.40.30.170">
    <property type="match status" value="1"/>
</dbReference>
<dbReference type="eggNOG" id="COG0845">
    <property type="taxonomic scope" value="Bacteria"/>
</dbReference>
<evidence type="ECO:0000259" key="2">
    <source>
        <dbReference type="Pfam" id="PF25967"/>
    </source>
</evidence>
<proteinExistence type="predicted"/>
<dbReference type="PATRIC" id="fig|1384054.3.peg.2616"/>
<accession>A0A091APL3</accession>
<dbReference type="InterPro" id="IPR058627">
    <property type="entry name" value="MdtA-like_C"/>
</dbReference>
<keyword evidence="4" id="KW-1185">Reference proteome</keyword>
<dbReference type="Gene3D" id="2.40.420.20">
    <property type="match status" value="1"/>
</dbReference>
<evidence type="ECO:0000256" key="1">
    <source>
        <dbReference type="SAM" id="SignalP"/>
    </source>
</evidence>
<evidence type="ECO:0000313" key="4">
    <source>
        <dbReference type="Proteomes" id="UP000029392"/>
    </source>
</evidence>
<dbReference type="STRING" id="1384054.N790_11930"/>
<protein>
    <recommendedName>
        <fullName evidence="2">Multidrug resistance protein MdtA-like C-terminal permuted SH3 domain-containing protein</fullName>
    </recommendedName>
</protein>
<dbReference type="OrthoDB" id="8738918at2"/>
<gene>
    <name evidence="3" type="ORF">N790_11930</name>
</gene>
<feature type="signal peptide" evidence="1">
    <location>
        <begin position="1"/>
        <end position="23"/>
    </location>
</feature>
<dbReference type="PANTHER" id="PTHR30469:SF15">
    <property type="entry name" value="HLYD FAMILY OF SECRETION PROTEINS"/>
    <property type="match status" value="1"/>
</dbReference>
<keyword evidence="1" id="KW-0732">Signal</keyword>
<feature type="domain" description="Multidrug resistance protein MdtA-like C-terminal permuted SH3" evidence="2">
    <location>
        <begin position="338"/>
        <end position="391"/>
    </location>
</feature>
<comment type="caution">
    <text evidence="3">The sequence shown here is derived from an EMBL/GenBank/DDBJ whole genome shotgun (WGS) entry which is preliminary data.</text>
</comment>
<dbReference type="EMBL" id="AVCH01000208">
    <property type="protein sequence ID" value="KFN42108.1"/>
    <property type="molecule type" value="Genomic_DNA"/>
</dbReference>
<dbReference type="RefSeq" id="WP_043805251.1">
    <property type="nucleotide sequence ID" value="NZ_AVCH01000208.1"/>
</dbReference>
<dbReference type="Proteomes" id="UP000029392">
    <property type="component" value="Unassembled WGS sequence"/>
</dbReference>
<dbReference type="Pfam" id="PF25967">
    <property type="entry name" value="RND-MFP_C"/>
    <property type="match status" value="1"/>
</dbReference>
<dbReference type="PANTHER" id="PTHR30469">
    <property type="entry name" value="MULTIDRUG RESISTANCE PROTEIN MDTA"/>
    <property type="match status" value="1"/>
</dbReference>
<dbReference type="GO" id="GO:1990281">
    <property type="term" value="C:efflux pump complex"/>
    <property type="evidence" value="ECO:0007669"/>
    <property type="project" value="TreeGrafter"/>
</dbReference>
<dbReference type="GO" id="GO:0015562">
    <property type="term" value="F:efflux transmembrane transporter activity"/>
    <property type="evidence" value="ECO:0007669"/>
    <property type="project" value="TreeGrafter"/>
</dbReference>
<dbReference type="PROSITE" id="PS51257">
    <property type="entry name" value="PROKAR_LIPOPROTEIN"/>
    <property type="match status" value="1"/>
</dbReference>
<evidence type="ECO:0000313" key="3">
    <source>
        <dbReference type="EMBL" id="KFN42108.1"/>
    </source>
</evidence>
<reference evidence="3 4" key="1">
    <citation type="submission" date="2013-09" db="EMBL/GenBank/DDBJ databases">
        <title>Genome sequencing of Arenimonas malthae.</title>
        <authorList>
            <person name="Chen F."/>
            <person name="Wang G."/>
        </authorList>
    </citation>
    <scope>NUCLEOTIDE SEQUENCE [LARGE SCALE GENOMIC DNA]</scope>
    <source>
        <strain evidence="3 4">CC-JY-1</strain>
    </source>
</reference>
<feature type="chain" id="PRO_5001868666" description="Multidrug resistance protein MdtA-like C-terminal permuted SH3 domain-containing protein" evidence="1">
    <location>
        <begin position="24"/>
        <end position="407"/>
    </location>
</feature>
<sequence length="407" mass="43336">MTRPALALLAMLLLAACASEDGAVTATETVAAAPVEFWVRAEGELKAAKATPLRVPGQNFARRQLVWMLPDGSPVKKGDLVARFEAAQSKLQLDKALLDLQRNALARASKEGELEVGLDRVEVELAQAESALAIARRYARADFEALARNVVLDAVEDEEFLQEKTGVLRWRQDQSAQRGEAELDVLGVQRNTLEADAANKRGDLDALELRAPHDGIFMLAISWSGELPRIGEQMWASTEFANLPDIDALEVELRLPQQEAQGLALGQKVELAPLGHPGQQAVGEVTWVASAPRAVSRQNPAKFVSAKASVPAEAAKRHGWVPGQAFTGRVILLSAPEALTVPNVALSGEGDQAFVTVLDGGEPVRRPVELGKRGPARTQVLSGLAAGERVLLAADAPAANDEAGAAP</sequence>
<dbReference type="AlphaFoldDB" id="A0A091APL3"/>
<name>A0A091APL3_9GAMM</name>